<reference evidence="3 4" key="1">
    <citation type="journal article" date="2014" name="Mol. Plant">
        <title>Chromosome Scale Genome Assembly and Transcriptome Profiling of Nannochloropsis gaditana in Nitrogen Depletion.</title>
        <authorList>
            <person name="Corteggiani Carpinelli E."/>
            <person name="Telatin A."/>
            <person name="Vitulo N."/>
            <person name="Forcato C."/>
            <person name="D'Angelo M."/>
            <person name="Schiavon R."/>
            <person name="Vezzi A."/>
            <person name="Giacometti G.M."/>
            <person name="Morosinotto T."/>
            <person name="Valle G."/>
        </authorList>
    </citation>
    <scope>NUCLEOTIDE SEQUENCE [LARGE SCALE GENOMIC DNA]</scope>
    <source>
        <strain evidence="3 4">B-31</strain>
    </source>
</reference>
<feature type="domain" description="Gag1-like clamp" evidence="2">
    <location>
        <begin position="88"/>
        <end position="113"/>
    </location>
</feature>
<comment type="caution">
    <text evidence="3">The sequence shown here is derived from an EMBL/GenBank/DDBJ whole genome shotgun (WGS) entry which is preliminary data.</text>
</comment>
<organism evidence="3 4">
    <name type="scientific">Nannochloropsis gaditana</name>
    <dbReference type="NCBI Taxonomy" id="72520"/>
    <lineage>
        <taxon>Eukaryota</taxon>
        <taxon>Sar</taxon>
        <taxon>Stramenopiles</taxon>
        <taxon>Ochrophyta</taxon>
        <taxon>Eustigmatophyceae</taxon>
        <taxon>Eustigmatales</taxon>
        <taxon>Monodopsidaceae</taxon>
        <taxon>Nannochloropsis</taxon>
    </lineage>
</organism>
<evidence type="ECO:0000313" key="3">
    <source>
        <dbReference type="EMBL" id="EWM26644.1"/>
    </source>
</evidence>
<proteinExistence type="predicted"/>
<name>W7U1W8_9STRA</name>
<feature type="region of interest" description="Disordered" evidence="1">
    <location>
        <begin position="1"/>
        <end position="26"/>
    </location>
</feature>
<evidence type="ECO:0000313" key="4">
    <source>
        <dbReference type="Proteomes" id="UP000019335"/>
    </source>
</evidence>
<accession>W7U1W8</accession>
<dbReference type="EMBL" id="AZIL01000609">
    <property type="protein sequence ID" value="EWM26644.1"/>
    <property type="molecule type" value="Genomic_DNA"/>
</dbReference>
<dbReference type="OrthoDB" id="1896025at2759"/>
<gene>
    <name evidence="3" type="ORF">Naga_100001g165</name>
</gene>
<dbReference type="Proteomes" id="UP000019335">
    <property type="component" value="Chromosome 8"/>
</dbReference>
<evidence type="ECO:0000256" key="1">
    <source>
        <dbReference type="SAM" id="MobiDB-lite"/>
    </source>
</evidence>
<evidence type="ECO:0000259" key="2">
    <source>
        <dbReference type="Pfam" id="PF13259"/>
    </source>
</evidence>
<dbReference type="AlphaFoldDB" id="W7U1W8"/>
<keyword evidence="4" id="KW-1185">Reference proteome</keyword>
<sequence>MSTQVSSCGAKDGESGSPRISSRKEAVPVRSLLQQEVNFQRGDASGLGATTVHERLSHFMFVAFNNRARSVDVDHVIESIFSTTGDARLPQPVPLSQMIDLLVDFWEADGLYD</sequence>
<protein>
    <recommendedName>
        <fullName evidence="2">Gag1-like clamp domain-containing protein</fullName>
    </recommendedName>
</protein>
<dbReference type="InterPro" id="IPR025124">
    <property type="entry name" value="Gag1-like_clamp"/>
</dbReference>
<dbReference type="Pfam" id="PF13259">
    <property type="entry name" value="clamp_Gag1-like"/>
    <property type="match status" value="1"/>
</dbReference>